<dbReference type="AlphaFoldDB" id="A0AA47EK35"/>
<dbReference type="InterPro" id="IPR049739">
    <property type="entry name" value="YraL-like"/>
</dbReference>
<dbReference type="RefSeq" id="WP_216119828.1">
    <property type="nucleotide sequence ID" value="NZ_CP086239.1"/>
</dbReference>
<name>A0AA47EK35_9CLOT</name>
<gene>
    <name evidence="1" type="ORF">LL038_04655</name>
</gene>
<reference evidence="1" key="1">
    <citation type="submission" date="2021-11" db="EMBL/GenBank/DDBJ databases">
        <title>Clostridia strains as spoilage organisms.</title>
        <authorList>
            <person name="Wambui J."/>
            <person name="Stevens M.J.A."/>
            <person name="Stephan R."/>
        </authorList>
    </citation>
    <scope>NUCLEOTIDE SEQUENCE</scope>
    <source>
        <strain evidence="1">CF009</strain>
    </source>
</reference>
<evidence type="ECO:0000313" key="2">
    <source>
        <dbReference type="Proteomes" id="UP001164733"/>
    </source>
</evidence>
<dbReference type="EMBL" id="CP086239">
    <property type="protein sequence ID" value="WAG61545.1"/>
    <property type="molecule type" value="Genomic_DNA"/>
</dbReference>
<accession>A0AA47EK35</accession>
<organism evidence="1 2">
    <name type="scientific">Clostridium estertheticum</name>
    <dbReference type="NCBI Taxonomy" id="238834"/>
    <lineage>
        <taxon>Bacteria</taxon>
        <taxon>Bacillati</taxon>
        <taxon>Bacillota</taxon>
        <taxon>Clostridia</taxon>
        <taxon>Eubacteriales</taxon>
        <taxon>Clostridiaceae</taxon>
        <taxon>Clostridium</taxon>
    </lineage>
</organism>
<evidence type="ECO:0000313" key="1">
    <source>
        <dbReference type="EMBL" id="WAG61545.1"/>
    </source>
</evidence>
<dbReference type="Proteomes" id="UP001164733">
    <property type="component" value="Chromosome"/>
</dbReference>
<evidence type="ECO:0008006" key="3">
    <source>
        <dbReference type="Google" id="ProtNLM"/>
    </source>
</evidence>
<proteinExistence type="predicted"/>
<sequence length="86" mass="10126">MKYLNASDILPDELLQEVQKYAQGKALYIPRNNERKKWGEGSGARGYYERRNEEIRIKFASKNVPIEEIANIYCLSVETIRKILYK</sequence>
<protein>
    <recommendedName>
        <fullName evidence="3">Mor transcription activator domain-containing protein</fullName>
    </recommendedName>
</protein>
<dbReference type="NCBIfam" id="NF040785">
    <property type="entry name" value="CD3324_fam"/>
    <property type="match status" value="1"/>
</dbReference>